<dbReference type="EMBL" id="CP014796">
    <property type="protein sequence ID" value="APX22071.1"/>
    <property type="molecule type" value="Genomic_DNA"/>
</dbReference>
<sequence>MMDPMNALLLTLVTALAMVALLSLPDDSPVAAPVLAAQR</sequence>
<keyword evidence="2" id="KW-1185">Reference proteome</keyword>
<accession>A0A1U7D1P9</accession>
<dbReference type="AlphaFoldDB" id="A0A1U7D1P9"/>
<protein>
    <submittedName>
        <fullName evidence="1">Uncharacterized protein</fullName>
    </submittedName>
</protein>
<organism evidence="1 2">
    <name type="scientific">Salipiger profundus</name>
    <dbReference type="NCBI Taxonomy" id="1229727"/>
    <lineage>
        <taxon>Bacteria</taxon>
        <taxon>Pseudomonadati</taxon>
        <taxon>Pseudomonadota</taxon>
        <taxon>Alphaproteobacteria</taxon>
        <taxon>Rhodobacterales</taxon>
        <taxon>Roseobacteraceae</taxon>
        <taxon>Salipiger</taxon>
    </lineage>
</organism>
<name>A0A1U7D1P9_9RHOB</name>
<gene>
    <name evidence="1" type="ORF">Ga0080559_TMP1275</name>
</gene>
<dbReference type="KEGG" id="tpro:Ga0080559_TMP1275"/>
<reference evidence="1 2" key="1">
    <citation type="submission" date="2016-03" db="EMBL/GenBank/DDBJ databases">
        <title>Deep-sea bacteria in the southern Pacific.</title>
        <authorList>
            <person name="Tang K."/>
        </authorList>
    </citation>
    <scope>NUCLEOTIDE SEQUENCE [LARGE SCALE GENOMIC DNA]</scope>
    <source>
        <strain evidence="1 2">JLT2016</strain>
    </source>
</reference>
<dbReference type="Proteomes" id="UP000186559">
    <property type="component" value="Chromosome"/>
</dbReference>
<proteinExistence type="predicted"/>
<dbReference type="STRING" id="1229727.Ga0080559_TMP1275"/>
<evidence type="ECO:0000313" key="1">
    <source>
        <dbReference type="EMBL" id="APX22071.1"/>
    </source>
</evidence>
<evidence type="ECO:0000313" key="2">
    <source>
        <dbReference type="Proteomes" id="UP000186559"/>
    </source>
</evidence>